<feature type="region of interest" description="Disordered" evidence="1">
    <location>
        <begin position="717"/>
        <end position="738"/>
    </location>
</feature>
<reference evidence="2 3" key="1">
    <citation type="journal article" date="2014" name="Genome Biol. Evol.">
        <title>The secreted proteins of Achlya hypogyna and Thraustotheca clavata identify the ancestral oomycete secretome and reveal gene acquisitions by horizontal gene transfer.</title>
        <authorList>
            <person name="Misner I."/>
            <person name="Blouin N."/>
            <person name="Leonard G."/>
            <person name="Richards T.A."/>
            <person name="Lane C.E."/>
        </authorList>
    </citation>
    <scope>NUCLEOTIDE SEQUENCE [LARGE SCALE GENOMIC DNA]</scope>
    <source>
        <strain evidence="2 3">ATCC 48635</strain>
    </source>
</reference>
<protein>
    <submittedName>
        <fullName evidence="2">Uncharacterized protein</fullName>
    </submittedName>
</protein>
<dbReference type="EMBL" id="JNBR01002429">
    <property type="protein sequence ID" value="OQR82612.1"/>
    <property type="molecule type" value="Genomic_DNA"/>
</dbReference>
<keyword evidence="3" id="KW-1185">Reference proteome</keyword>
<name>A0A1V9YA77_ACHHY</name>
<gene>
    <name evidence="2" type="ORF">ACHHYP_15731</name>
</gene>
<evidence type="ECO:0000256" key="1">
    <source>
        <dbReference type="SAM" id="MobiDB-lite"/>
    </source>
</evidence>
<evidence type="ECO:0000313" key="3">
    <source>
        <dbReference type="Proteomes" id="UP000243579"/>
    </source>
</evidence>
<accession>A0A1V9YA77</accession>
<feature type="region of interest" description="Disordered" evidence="1">
    <location>
        <begin position="1"/>
        <end position="34"/>
    </location>
</feature>
<dbReference type="AlphaFoldDB" id="A0A1V9YA77"/>
<dbReference type="OrthoDB" id="59711at2759"/>
<sequence>MFLPMVVTPESLSPASDDSAKKQEARLRKQKYNRDRLRQKRTEYQAEFAALEASVRSLAAQKEDLEAQLKIGILPWADVAAVFKDAHTLSKRQNTALRQQVMAHHALCVAMHQWVSSRVVPVSLNPHHSSWRDCMVPADGEARKLGLDWISKRLYHNLQGQIEASGLPGPAHARPYYRIDVEHLEATYRLTEFKQRIERVPFAVATRTLQDQYFEIFDGDEEERQDADMTYIRYQSYYGRTHNVAYTEKMLVRQFKEENRYIIFTHGVPDDEKYKDPIRCDWSAWVVVLRLSPAHCLLQFGYTAYGLRQDAGYLPLEKEMPALTAFTTDDDEARFERFRRTQRDDRLRRQMEDVAAFQQRCAVTEAAMATEGLAVAHELGWESPDARKERARIKKQDYNRERLRQKRCQHLQERAALTKQLEELTATLQRAHLSHSRLLLPWHDVASALLDERSSSEATNRALKDQVRAHKHLCRAMLTWLSSTETLHAYPESAKRHWTYAALPKDQSARLLGLDWISRRLYHNVEGCLERSQLPPPAIGARPYYQLDVRAQDNSYFMAEYKQFVESAPLEVVAKCLEDHYFETAEGDLVDVQVPNLSYVRYTCLYGLELQRSFPERMLVRQYKEANRYIVFTHGVPDDCKFADDPIKSEWTAWVVAERIDAHTTVIKHGFETYGLQTPQGYLDLDEEVPHLRVLTDEDDKFAQFRQYQRDYRARRSLDEHSRFSQRIAAYSPPQQDS</sequence>
<dbReference type="Proteomes" id="UP000243579">
    <property type="component" value="Unassembled WGS sequence"/>
</dbReference>
<comment type="caution">
    <text evidence="2">The sequence shown here is derived from an EMBL/GenBank/DDBJ whole genome shotgun (WGS) entry which is preliminary data.</text>
</comment>
<evidence type="ECO:0000313" key="2">
    <source>
        <dbReference type="EMBL" id="OQR82612.1"/>
    </source>
</evidence>
<proteinExistence type="predicted"/>
<feature type="compositionally biased region" description="Basic and acidic residues" evidence="1">
    <location>
        <begin position="18"/>
        <end position="34"/>
    </location>
</feature>
<organism evidence="2 3">
    <name type="scientific">Achlya hypogyna</name>
    <name type="common">Oomycete</name>
    <name type="synonym">Protoachlya hypogyna</name>
    <dbReference type="NCBI Taxonomy" id="1202772"/>
    <lineage>
        <taxon>Eukaryota</taxon>
        <taxon>Sar</taxon>
        <taxon>Stramenopiles</taxon>
        <taxon>Oomycota</taxon>
        <taxon>Saprolegniomycetes</taxon>
        <taxon>Saprolegniales</taxon>
        <taxon>Achlyaceae</taxon>
        <taxon>Achlya</taxon>
    </lineage>
</organism>